<dbReference type="OrthoDB" id="1432093at2759"/>
<dbReference type="AlphaFoldDB" id="A0A433DF90"/>
<comment type="similarity">
    <text evidence="1">Belongs to the CAF1 family.</text>
</comment>
<dbReference type="SUPFAM" id="SSF82708">
    <property type="entry name" value="R3H domain"/>
    <property type="match status" value="1"/>
</dbReference>
<name>A0A433DF90_9FUNG</name>
<evidence type="ECO:0000256" key="1">
    <source>
        <dbReference type="ARBA" id="ARBA00008372"/>
    </source>
</evidence>
<dbReference type="InterPro" id="IPR012677">
    <property type="entry name" value="Nucleotide-bd_a/b_plait_sf"/>
</dbReference>
<comment type="caution">
    <text evidence="3">The sequence shown here is derived from an EMBL/GenBank/DDBJ whole genome shotgun (WGS) entry which is preliminary data.</text>
</comment>
<dbReference type="Proteomes" id="UP000268093">
    <property type="component" value="Unassembled WGS sequence"/>
</dbReference>
<dbReference type="GO" id="GO:0003723">
    <property type="term" value="F:RNA binding"/>
    <property type="evidence" value="ECO:0007669"/>
    <property type="project" value="TreeGrafter"/>
</dbReference>
<keyword evidence="4" id="KW-1185">Reference proteome</keyword>
<dbReference type="EMBL" id="RBNI01002234">
    <property type="protein sequence ID" value="RUP49521.1"/>
    <property type="molecule type" value="Genomic_DNA"/>
</dbReference>
<sequence length="675" mass="76962">MEILRDNFSRLLPKVQAAVDEAEFIAIDAEFSGLNMNPQRMREAQHETLSQRYDACRAAAQTFAIIQFGLCTFSWDSKTHCYAAKPFNFYVFPTTLASRAQLERTFTVQASAFDFLTRHSFDFNKWIYQGIPYMTVEEEESYRVEQLQRLNDELPDIRVDEKSLEYMRDMRKAVDEWLADPNSEADYVNIVTNNGYQRRLVYQELRNSYKGLTGDGRPGFIHIRRINEEERAKKYEEKKRAYDASMVEAIGFRKVIDMMSQSRKPVLGHNMLLDIAHLVQQFVQPLPDTVGEFKTLVHRLFPTLIDTKYICAVAPELQNLIPMSSLDSLRLNTSQEPFADNPKIETHWEHPRYFNAKAHEAGYDAYMTGFVFLRLIAFLLMQQAKANAPPSDTIEIVFEEDNPLSASSIADQVTTPATLISAFPDNPTPPPSADADTNTDISHEQVTTAALERWAADTEEPIQTWDYSEDNAVEPRDSDEDWKSHASSDMEEEEHKFQEPQPEPLRLYVNPPEEGGDAWRLLRGFENKVNLGRGVVAYVDFVGEEVVPPLTHIFHLTSLPARTRPADLVTIFKRFGKVFIDWPQSEDASTSNAKPKVDTCFVAFEDLKASPEEVKQWVRETLLVEGHGAAAEGIAWKGMQIETMVEYLKRTGGANVEMEMENGKKGDGMKTDKAV</sequence>
<gene>
    <name evidence="3" type="ORF">BC936DRAFT_142321</name>
</gene>
<dbReference type="InterPro" id="IPR036397">
    <property type="entry name" value="RNaseH_sf"/>
</dbReference>
<reference evidence="3 4" key="1">
    <citation type="journal article" date="2018" name="New Phytol.">
        <title>Phylogenomics of Endogonaceae and evolution of mycorrhizas within Mucoromycota.</title>
        <authorList>
            <person name="Chang Y."/>
            <person name="Desiro A."/>
            <person name="Na H."/>
            <person name="Sandor L."/>
            <person name="Lipzen A."/>
            <person name="Clum A."/>
            <person name="Barry K."/>
            <person name="Grigoriev I.V."/>
            <person name="Martin F.M."/>
            <person name="Stajich J.E."/>
            <person name="Smith M.E."/>
            <person name="Bonito G."/>
            <person name="Spatafora J.W."/>
        </authorList>
    </citation>
    <scope>NUCLEOTIDE SEQUENCE [LARGE SCALE GENOMIC DNA]</scope>
    <source>
        <strain evidence="3 4">GMNB39</strain>
    </source>
</reference>
<evidence type="ECO:0000313" key="3">
    <source>
        <dbReference type="EMBL" id="RUP49521.1"/>
    </source>
</evidence>
<dbReference type="Gene3D" id="3.30.420.10">
    <property type="entry name" value="Ribonuclease H-like superfamily/Ribonuclease H"/>
    <property type="match status" value="2"/>
</dbReference>
<feature type="compositionally biased region" description="Basic and acidic residues" evidence="2">
    <location>
        <begin position="473"/>
        <end position="498"/>
    </location>
</feature>
<dbReference type="GO" id="GO:0000175">
    <property type="term" value="F:3'-5'-RNA exonuclease activity"/>
    <property type="evidence" value="ECO:0007669"/>
    <property type="project" value="TreeGrafter"/>
</dbReference>
<dbReference type="InterPro" id="IPR006941">
    <property type="entry name" value="RNase_CAF1"/>
</dbReference>
<accession>A0A433DF90</accession>
<dbReference type="Gene3D" id="3.30.70.330">
    <property type="match status" value="1"/>
</dbReference>
<protein>
    <submittedName>
        <fullName evidence="3">Ribonuclease H-like domain-containing protein</fullName>
    </submittedName>
</protein>
<dbReference type="PANTHER" id="PTHR15092:SF22">
    <property type="entry name" value="POLY(A)-SPECIFIC RIBONUCLEASE PNLDC1"/>
    <property type="match status" value="1"/>
</dbReference>
<dbReference type="InterPro" id="IPR012337">
    <property type="entry name" value="RNaseH-like_sf"/>
</dbReference>
<evidence type="ECO:0000256" key="2">
    <source>
        <dbReference type="SAM" id="MobiDB-lite"/>
    </source>
</evidence>
<feature type="region of interest" description="Disordered" evidence="2">
    <location>
        <begin position="463"/>
        <end position="505"/>
    </location>
</feature>
<evidence type="ECO:0000313" key="4">
    <source>
        <dbReference type="Proteomes" id="UP000268093"/>
    </source>
</evidence>
<dbReference type="Pfam" id="PF04857">
    <property type="entry name" value="CAF1"/>
    <property type="match status" value="1"/>
</dbReference>
<dbReference type="InterPro" id="IPR036867">
    <property type="entry name" value="R3H_dom_sf"/>
</dbReference>
<proteinExistence type="inferred from homology"/>
<dbReference type="SUPFAM" id="SSF53098">
    <property type="entry name" value="Ribonuclease H-like"/>
    <property type="match status" value="1"/>
</dbReference>
<dbReference type="InterPro" id="IPR051181">
    <property type="entry name" value="CAF1_poly(A)_ribonucleases"/>
</dbReference>
<dbReference type="PANTHER" id="PTHR15092">
    <property type="entry name" value="POLY A -SPECIFIC RIBONUCLEASE/TARGET OF EGR1, MEMBER 1"/>
    <property type="match status" value="1"/>
</dbReference>
<organism evidence="3 4">
    <name type="scientific">Jimgerdemannia flammicorona</name>
    <dbReference type="NCBI Taxonomy" id="994334"/>
    <lineage>
        <taxon>Eukaryota</taxon>
        <taxon>Fungi</taxon>
        <taxon>Fungi incertae sedis</taxon>
        <taxon>Mucoromycota</taxon>
        <taxon>Mucoromycotina</taxon>
        <taxon>Endogonomycetes</taxon>
        <taxon>Endogonales</taxon>
        <taxon>Endogonaceae</taxon>
        <taxon>Jimgerdemannia</taxon>
    </lineage>
</organism>